<keyword evidence="3" id="KW-1185">Reference proteome</keyword>
<feature type="signal peptide" evidence="1">
    <location>
        <begin position="1"/>
        <end position="24"/>
    </location>
</feature>
<proteinExistence type="predicted"/>
<dbReference type="EMBL" id="JAUEDK010000003">
    <property type="protein sequence ID" value="MDN0073670.1"/>
    <property type="molecule type" value="Genomic_DNA"/>
</dbReference>
<evidence type="ECO:0000256" key="1">
    <source>
        <dbReference type="SAM" id="SignalP"/>
    </source>
</evidence>
<organism evidence="2 3">
    <name type="scientific">Crenobacter oryzisoli</name>
    <dbReference type="NCBI Taxonomy" id="3056844"/>
    <lineage>
        <taxon>Bacteria</taxon>
        <taxon>Pseudomonadati</taxon>
        <taxon>Pseudomonadota</taxon>
        <taxon>Betaproteobacteria</taxon>
        <taxon>Neisseriales</taxon>
        <taxon>Neisseriaceae</taxon>
        <taxon>Crenobacter</taxon>
    </lineage>
</organism>
<comment type="caution">
    <text evidence="2">The sequence shown here is derived from an EMBL/GenBank/DDBJ whole genome shotgun (WGS) entry which is preliminary data.</text>
</comment>
<name>A0ABT7XIV4_9NEIS</name>
<reference evidence="2" key="1">
    <citation type="submission" date="2023-06" db="EMBL/GenBank/DDBJ databases">
        <authorList>
            <person name="Zhang S."/>
        </authorList>
    </citation>
    <scope>NUCLEOTIDE SEQUENCE</scope>
    <source>
        <strain evidence="2">SG2303</strain>
    </source>
</reference>
<dbReference type="Proteomes" id="UP001168540">
    <property type="component" value="Unassembled WGS sequence"/>
</dbReference>
<evidence type="ECO:0000313" key="3">
    <source>
        <dbReference type="Proteomes" id="UP001168540"/>
    </source>
</evidence>
<evidence type="ECO:0000313" key="2">
    <source>
        <dbReference type="EMBL" id="MDN0073670.1"/>
    </source>
</evidence>
<dbReference type="RefSeq" id="WP_289828202.1">
    <property type="nucleotide sequence ID" value="NZ_JAUEDK010000003.1"/>
</dbReference>
<keyword evidence="1" id="KW-0732">Signal</keyword>
<protein>
    <submittedName>
        <fullName evidence="2">Uncharacterized protein</fullName>
    </submittedName>
</protein>
<gene>
    <name evidence="2" type="ORF">QU481_02025</name>
</gene>
<feature type="chain" id="PRO_5047335028" evidence="1">
    <location>
        <begin position="25"/>
        <end position="96"/>
    </location>
</feature>
<accession>A0ABT7XIV4</accession>
<sequence length="96" mass="10109">MTKTYRFAACVATGMLGLAGQAHAVGFGSFGGSPMIGYGHTGGFSSYHYSPEPSIAPLSTGDTYSQDRVERLREQVKLHMQGCGCALCQALRATTS</sequence>